<organism evidence="1 2">
    <name type="scientific">Candidatus Vogelbacteria bacterium CG10_big_fil_rev_8_21_14_0_10_51_16</name>
    <dbReference type="NCBI Taxonomy" id="1975045"/>
    <lineage>
        <taxon>Bacteria</taxon>
        <taxon>Candidatus Vogeliibacteriota</taxon>
    </lineage>
</organism>
<comment type="caution">
    <text evidence="1">The sequence shown here is derived from an EMBL/GenBank/DDBJ whole genome shotgun (WGS) entry which is preliminary data.</text>
</comment>
<accession>A0A2H0RD84</accession>
<proteinExistence type="predicted"/>
<evidence type="ECO:0008006" key="3">
    <source>
        <dbReference type="Google" id="ProtNLM"/>
    </source>
</evidence>
<dbReference type="AlphaFoldDB" id="A0A2H0RD84"/>
<dbReference type="EMBL" id="PCYI01000030">
    <property type="protein sequence ID" value="PIR44433.1"/>
    <property type="molecule type" value="Genomic_DNA"/>
</dbReference>
<sequence>MVDKETCNKTWAGEVFGPNGSLARTRANYEAAFSPTEVRDATVGLVSQLYTAAKQCLTRWREYRWRLDLALWSARYILEARRLAHWVYFKHFGELTHNQLDVLGALFFRLGDMEKAHECYEAALYTIYDIEREEEGGKFKPHEKGLVLCGVAKCRFALGLNPGTVGFFFQDAKEIALGPACDHNQSVRILRAVGEYEATKGWRARAYDSLEEALKRAKEASLPDQTLQCEQALAEARAKLDCHSRHH</sequence>
<evidence type="ECO:0000313" key="1">
    <source>
        <dbReference type="EMBL" id="PIR44433.1"/>
    </source>
</evidence>
<reference evidence="1 2" key="1">
    <citation type="submission" date="2017-09" db="EMBL/GenBank/DDBJ databases">
        <title>Depth-based differentiation of microbial function through sediment-hosted aquifers and enrichment of novel symbionts in the deep terrestrial subsurface.</title>
        <authorList>
            <person name="Probst A.J."/>
            <person name="Ladd B."/>
            <person name="Jarett J.K."/>
            <person name="Geller-Mcgrath D.E."/>
            <person name="Sieber C.M."/>
            <person name="Emerson J.B."/>
            <person name="Anantharaman K."/>
            <person name="Thomas B.C."/>
            <person name="Malmstrom R."/>
            <person name="Stieglmeier M."/>
            <person name="Klingl A."/>
            <person name="Woyke T."/>
            <person name="Ryan C.M."/>
            <person name="Banfield J.F."/>
        </authorList>
    </citation>
    <scope>NUCLEOTIDE SEQUENCE [LARGE SCALE GENOMIC DNA]</scope>
    <source>
        <strain evidence="1">CG10_big_fil_rev_8_21_14_0_10_51_16</strain>
    </source>
</reference>
<dbReference type="Proteomes" id="UP000228767">
    <property type="component" value="Unassembled WGS sequence"/>
</dbReference>
<gene>
    <name evidence="1" type="ORF">COV10_04825</name>
</gene>
<name>A0A2H0RD84_9BACT</name>
<dbReference type="SUPFAM" id="SSF48452">
    <property type="entry name" value="TPR-like"/>
    <property type="match status" value="1"/>
</dbReference>
<protein>
    <recommendedName>
        <fullName evidence="3">MalT-like TPR region domain-containing protein</fullName>
    </recommendedName>
</protein>
<evidence type="ECO:0000313" key="2">
    <source>
        <dbReference type="Proteomes" id="UP000228767"/>
    </source>
</evidence>
<dbReference type="InterPro" id="IPR011990">
    <property type="entry name" value="TPR-like_helical_dom_sf"/>
</dbReference>